<accession>A0A448XSC0</accession>
<sequence length="83" mass="9011">MQASNSTANGILNLVTDVQLSTECSVEHKTLFSGLSRVEYKVELWADENDLSLGLLGNVNKEGYVRSPRLAGSSASSYFHCNS</sequence>
<organism evidence="1 2">
    <name type="scientific">Protopolystoma xenopodis</name>
    <dbReference type="NCBI Taxonomy" id="117903"/>
    <lineage>
        <taxon>Eukaryota</taxon>
        <taxon>Metazoa</taxon>
        <taxon>Spiralia</taxon>
        <taxon>Lophotrochozoa</taxon>
        <taxon>Platyhelminthes</taxon>
        <taxon>Monogenea</taxon>
        <taxon>Polyopisthocotylea</taxon>
        <taxon>Polystomatidea</taxon>
        <taxon>Polystomatidae</taxon>
        <taxon>Protopolystoma</taxon>
    </lineage>
</organism>
<comment type="caution">
    <text evidence="1">The sequence shown here is derived from an EMBL/GenBank/DDBJ whole genome shotgun (WGS) entry which is preliminary data.</text>
</comment>
<dbReference type="EMBL" id="CAAALY010283914">
    <property type="protein sequence ID" value="VEL43670.1"/>
    <property type="molecule type" value="Genomic_DNA"/>
</dbReference>
<dbReference type="Proteomes" id="UP000784294">
    <property type="component" value="Unassembled WGS sequence"/>
</dbReference>
<gene>
    <name evidence="1" type="ORF">PXEA_LOCUS37110</name>
</gene>
<proteinExistence type="predicted"/>
<evidence type="ECO:0000313" key="2">
    <source>
        <dbReference type="Proteomes" id="UP000784294"/>
    </source>
</evidence>
<evidence type="ECO:0000313" key="1">
    <source>
        <dbReference type="EMBL" id="VEL43670.1"/>
    </source>
</evidence>
<name>A0A448XSC0_9PLAT</name>
<protein>
    <submittedName>
        <fullName evidence="1">Uncharacterized protein</fullName>
    </submittedName>
</protein>
<reference evidence="1" key="1">
    <citation type="submission" date="2018-11" db="EMBL/GenBank/DDBJ databases">
        <authorList>
            <consortium name="Pathogen Informatics"/>
        </authorList>
    </citation>
    <scope>NUCLEOTIDE SEQUENCE</scope>
</reference>
<keyword evidence="2" id="KW-1185">Reference proteome</keyword>
<dbReference type="AlphaFoldDB" id="A0A448XSC0"/>